<evidence type="ECO:0000256" key="8">
    <source>
        <dbReference type="ARBA" id="ARBA00072274"/>
    </source>
</evidence>
<comment type="function">
    <text evidence="7 10 11">Participates actively in the response to hyperosmotic and heat shock by preventing the aggregation of stress-denatured proteins, in association with DnaK and GrpE. It is the nucleotide exchange factor for DnaK and may function as a thermosensor. Unfolded proteins bind initially to DnaJ; upon interaction with the DnaJ-bound protein, DnaK hydrolyzes its bound ATP, resulting in the formation of a stable complex. GrpE releases ADP from DnaK; ATP binding to DnaK triggers the release of the substrate protein, thus completing the reaction cycle. Several rounds of ATP-dependent interactions between DnaJ, DnaK and GrpE are required for fully efficient folding.</text>
</comment>
<dbReference type="Proteomes" id="UP000281975">
    <property type="component" value="Unassembled WGS sequence"/>
</dbReference>
<dbReference type="NCBIfam" id="NF010749">
    <property type="entry name" value="PRK14151.1"/>
    <property type="match status" value="1"/>
</dbReference>
<dbReference type="RefSeq" id="WP_121174042.1">
    <property type="nucleotide sequence ID" value="NZ_RBIN01000011.1"/>
</dbReference>
<comment type="subunit">
    <text evidence="3 10">Homodimer.</text>
</comment>
<feature type="region of interest" description="Disordered" evidence="13">
    <location>
        <begin position="71"/>
        <end position="99"/>
    </location>
</feature>
<dbReference type="Gene3D" id="2.30.22.10">
    <property type="entry name" value="Head domain of nucleotide exchange factor GrpE"/>
    <property type="match status" value="1"/>
</dbReference>
<dbReference type="GO" id="GO:0005829">
    <property type="term" value="C:cytosol"/>
    <property type="evidence" value="ECO:0007669"/>
    <property type="project" value="TreeGrafter"/>
</dbReference>
<dbReference type="InterPro" id="IPR000740">
    <property type="entry name" value="GrpE"/>
</dbReference>
<comment type="similarity">
    <text evidence="2 10 12">Belongs to the GrpE family.</text>
</comment>
<dbReference type="GO" id="GO:0051087">
    <property type="term" value="F:protein-folding chaperone binding"/>
    <property type="evidence" value="ECO:0007669"/>
    <property type="project" value="InterPro"/>
</dbReference>
<evidence type="ECO:0000256" key="5">
    <source>
        <dbReference type="ARBA" id="ARBA00023016"/>
    </source>
</evidence>
<dbReference type="AlphaFoldDB" id="A0A420WTK4"/>
<dbReference type="EMBL" id="RBIN01000011">
    <property type="protein sequence ID" value="RKQ95781.1"/>
    <property type="molecule type" value="Genomic_DNA"/>
</dbReference>
<organism evidence="14 15">
    <name type="scientific">Kushneria sinocarnis</name>
    <dbReference type="NCBI Taxonomy" id="595502"/>
    <lineage>
        <taxon>Bacteria</taxon>
        <taxon>Pseudomonadati</taxon>
        <taxon>Pseudomonadota</taxon>
        <taxon>Gammaproteobacteria</taxon>
        <taxon>Oceanospirillales</taxon>
        <taxon>Halomonadaceae</taxon>
        <taxon>Kushneria</taxon>
    </lineage>
</organism>
<dbReference type="NCBIfam" id="NF010748">
    <property type="entry name" value="PRK14150.1"/>
    <property type="match status" value="1"/>
</dbReference>
<dbReference type="PRINTS" id="PR00773">
    <property type="entry name" value="GRPEPROTEIN"/>
</dbReference>
<dbReference type="SUPFAM" id="SSF51064">
    <property type="entry name" value="Head domain of nucleotide exchange factor GrpE"/>
    <property type="match status" value="1"/>
</dbReference>
<evidence type="ECO:0000256" key="2">
    <source>
        <dbReference type="ARBA" id="ARBA00009054"/>
    </source>
</evidence>
<dbReference type="CDD" id="cd00446">
    <property type="entry name" value="GrpE"/>
    <property type="match status" value="1"/>
</dbReference>
<dbReference type="FunFam" id="2.30.22.10:FF:000001">
    <property type="entry name" value="Protein GrpE"/>
    <property type="match status" value="1"/>
</dbReference>
<evidence type="ECO:0000256" key="12">
    <source>
        <dbReference type="RuleBase" id="RU004478"/>
    </source>
</evidence>
<dbReference type="InterPro" id="IPR013805">
    <property type="entry name" value="GrpE_CC"/>
</dbReference>
<dbReference type="GO" id="GO:0042803">
    <property type="term" value="F:protein homodimerization activity"/>
    <property type="evidence" value="ECO:0007669"/>
    <property type="project" value="InterPro"/>
</dbReference>
<sequence length="219" mass="24391">MARDPQQSGGDEELERAQRDAEPQPLEDDEQQTPESLGETLEESDALHEEGETLEANDAEADVLASRVAELESQLEQARDQQTRSAAEAQNARRRAEQDVEKARKFALEKFVKELLPVVDSLEKALENMGDEATETHREGVSMTLKMQLDVLGKFGVEQLDPEGEPFDPQYHEAMSMVPSPELEPNTVMNVMQKGYSLNGRLVRPAMVVVSKTPEEQGS</sequence>
<evidence type="ECO:0000256" key="1">
    <source>
        <dbReference type="ARBA" id="ARBA00004496"/>
    </source>
</evidence>
<gene>
    <name evidence="10" type="primary">grpE</name>
    <name evidence="14" type="ORF">C7446_3160</name>
</gene>
<comment type="caution">
    <text evidence="14">The sequence shown here is derived from an EMBL/GenBank/DDBJ whole genome shotgun (WGS) entry which is preliminary data.</text>
</comment>
<dbReference type="PANTHER" id="PTHR21237">
    <property type="entry name" value="GRPE PROTEIN"/>
    <property type="match status" value="1"/>
</dbReference>
<keyword evidence="5 10" id="KW-0346">Stress response</keyword>
<evidence type="ECO:0000256" key="3">
    <source>
        <dbReference type="ARBA" id="ARBA00011738"/>
    </source>
</evidence>
<evidence type="ECO:0000256" key="9">
    <source>
        <dbReference type="ARBA" id="ARBA00076414"/>
    </source>
</evidence>
<evidence type="ECO:0000256" key="4">
    <source>
        <dbReference type="ARBA" id="ARBA00022490"/>
    </source>
</evidence>
<reference evidence="14 15" key="1">
    <citation type="submission" date="2018-10" db="EMBL/GenBank/DDBJ databases">
        <title>Genomic Encyclopedia of Type Strains, Phase IV (KMG-IV): sequencing the most valuable type-strain genomes for metagenomic binning, comparative biology and taxonomic classification.</title>
        <authorList>
            <person name="Goeker M."/>
        </authorList>
    </citation>
    <scope>NUCLEOTIDE SEQUENCE [LARGE SCALE GENOMIC DNA]</scope>
    <source>
        <strain evidence="14 15">DSM 23229</strain>
    </source>
</reference>
<keyword evidence="15" id="KW-1185">Reference proteome</keyword>
<evidence type="ECO:0000256" key="13">
    <source>
        <dbReference type="SAM" id="MobiDB-lite"/>
    </source>
</evidence>
<comment type="subcellular location">
    <subcellularLocation>
        <location evidence="1 10">Cytoplasm</location>
    </subcellularLocation>
</comment>
<evidence type="ECO:0000313" key="15">
    <source>
        <dbReference type="Proteomes" id="UP000281975"/>
    </source>
</evidence>
<dbReference type="InterPro" id="IPR009012">
    <property type="entry name" value="GrpE_head"/>
</dbReference>
<dbReference type="Gene3D" id="3.90.20.20">
    <property type="match status" value="1"/>
</dbReference>
<evidence type="ECO:0000256" key="10">
    <source>
        <dbReference type="HAMAP-Rule" id="MF_01151"/>
    </source>
</evidence>
<dbReference type="SUPFAM" id="SSF58014">
    <property type="entry name" value="Coiled-coil domain of nucleotide exchange factor GrpE"/>
    <property type="match status" value="1"/>
</dbReference>
<dbReference type="PANTHER" id="PTHR21237:SF23">
    <property type="entry name" value="GRPE PROTEIN HOMOLOG, MITOCHONDRIAL"/>
    <property type="match status" value="1"/>
</dbReference>
<dbReference type="Pfam" id="PF01025">
    <property type="entry name" value="GrpE"/>
    <property type="match status" value="1"/>
</dbReference>
<dbReference type="HAMAP" id="MF_01151">
    <property type="entry name" value="GrpE"/>
    <property type="match status" value="1"/>
</dbReference>
<dbReference type="GO" id="GO:0006457">
    <property type="term" value="P:protein folding"/>
    <property type="evidence" value="ECO:0007669"/>
    <property type="project" value="InterPro"/>
</dbReference>
<dbReference type="OrthoDB" id="9789811at2"/>
<dbReference type="GO" id="GO:0051082">
    <property type="term" value="F:unfolded protein binding"/>
    <property type="evidence" value="ECO:0007669"/>
    <property type="project" value="TreeGrafter"/>
</dbReference>
<keyword evidence="6 10" id="KW-0143">Chaperone</keyword>
<dbReference type="NCBIfam" id="NF010737">
    <property type="entry name" value="PRK14139.1"/>
    <property type="match status" value="1"/>
</dbReference>
<protein>
    <recommendedName>
        <fullName evidence="8 10">Protein GrpE</fullName>
    </recommendedName>
    <alternativeName>
        <fullName evidence="9 10">HSP-70 cofactor</fullName>
    </alternativeName>
</protein>
<accession>A0A420WTK4</accession>
<dbReference type="PROSITE" id="PS01071">
    <property type="entry name" value="GRPE"/>
    <property type="match status" value="1"/>
</dbReference>
<evidence type="ECO:0000256" key="6">
    <source>
        <dbReference type="ARBA" id="ARBA00023186"/>
    </source>
</evidence>
<name>A0A420WTK4_9GAMM</name>
<keyword evidence="4 10" id="KW-0963">Cytoplasm</keyword>
<dbReference type="GO" id="GO:0000774">
    <property type="term" value="F:adenyl-nucleotide exchange factor activity"/>
    <property type="evidence" value="ECO:0007669"/>
    <property type="project" value="InterPro"/>
</dbReference>
<evidence type="ECO:0000256" key="7">
    <source>
        <dbReference type="ARBA" id="ARBA00053401"/>
    </source>
</evidence>
<dbReference type="NCBIfam" id="NF010738">
    <property type="entry name" value="PRK14140.1"/>
    <property type="match status" value="1"/>
</dbReference>
<evidence type="ECO:0000313" key="14">
    <source>
        <dbReference type="EMBL" id="RKQ95781.1"/>
    </source>
</evidence>
<feature type="region of interest" description="Disordered" evidence="13">
    <location>
        <begin position="1"/>
        <end position="59"/>
    </location>
</feature>
<evidence type="ECO:0000256" key="11">
    <source>
        <dbReference type="RuleBase" id="RU000639"/>
    </source>
</evidence>
<proteinExistence type="inferred from homology"/>